<sequence length="76" mass="8045">MGLHVSTPWEAAVLTGGPADGLRMQVVGRPSVVQVTYPCRVEAPADGAQVTALYVYRRRLGAHSESLTYGFDGASP</sequence>
<dbReference type="STRING" id="1428652.BIV24_23530"/>
<dbReference type="RefSeq" id="WP_071368413.1">
    <property type="nucleotide sequence ID" value="NZ_MLYP01000060.1"/>
</dbReference>
<protein>
    <submittedName>
        <fullName evidence="1">Uncharacterized protein</fullName>
    </submittedName>
</protein>
<keyword evidence="2" id="KW-1185">Reference proteome</keyword>
<gene>
    <name evidence="1" type="ORF">BIV24_23530</name>
</gene>
<evidence type="ECO:0000313" key="2">
    <source>
        <dbReference type="Proteomes" id="UP000179935"/>
    </source>
</evidence>
<reference evidence="1 2" key="1">
    <citation type="submission" date="2016-10" db="EMBL/GenBank/DDBJ databases">
        <title>Genome sequence of Streptomyces sp. MUSC 93.</title>
        <authorList>
            <person name="Lee L.-H."/>
            <person name="Ser H.-L."/>
            <person name="Law J.W.-F."/>
        </authorList>
    </citation>
    <scope>NUCLEOTIDE SEQUENCE [LARGE SCALE GENOMIC DNA]</scope>
    <source>
        <strain evidence="1 2">MUSC 93</strain>
    </source>
</reference>
<comment type="caution">
    <text evidence="1">The sequence shown here is derived from an EMBL/GenBank/DDBJ whole genome shotgun (WGS) entry which is preliminary data.</text>
</comment>
<accession>A0A1S2P347</accession>
<name>A0A1S2P347_9ACTN</name>
<dbReference type="OrthoDB" id="4261543at2"/>
<dbReference type="Proteomes" id="UP000179935">
    <property type="component" value="Unassembled WGS sequence"/>
</dbReference>
<dbReference type="EMBL" id="MLYP01000060">
    <property type="protein sequence ID" value="OIJ87942.1"/>
    <property type="molecule type" value="Genomic_DNA"/>
</dbReference>
<evidence type="ECO:0000313" key="1">
    <source>
        <dbReference type="EMBL" id="OIJ87942.1"/>
    </source>
</evidence>
<organism evidence="1 2">
    <name type="scientific">Streptomyces colonosanans</name>
    <dbReference type="NCBI Taxonomy" id="1428652"/>
    <lineage>
        <taxon>Bacteria</taxon>
        <taxon>Bacillati</taxon>
        <taxon>Actinomycetota</taxon>
        <taxon>Actinomycetes</taxon>
        <taxon>Kitasatosporales</taxon>
        <taxon>Streptomycetaceae</taxon>
        <taxon>Streptomyces</taxon>
    </lineage>
</organism>
<dbReference type="AlphaFoldDB" id="A0A1S2P347"/>
<proteinExistence type="predicted"/>